<dbReference type="RefSeq" id="WP_136863233.1">
    <property type="nucleotide sequence ID" value="NZ_SWCJ01000005.1"/>
</dbReference>
<dbReference type="Proteomes" id="UP000305675">
    <property type="component" value="Unassembled WGS sequence"/>
</dbReference>
<feature type="transmembrane region" description="Helical" evidence="8">
    <location>
        <begin position="144"/>
        <end position="162"/>
    </location>
</feature>
<comment type="catalytic activity">
    <reaction evidence="8">
        <text>an all-trans-polyprenyl diphosphate + 1,4-dihydroxy-2-naphthoate + H(+) = a 2-demethylmenaquinol + CO2 + diphosphate</text>
        <dbReference type="Rhea" id="RHEA:26478"/>
        <dbReference type="Rhea" id="RHEA-COMP:9563"/>
        <dbReference type="Rhea" id="RHEA-COMP:9564"/>
        <dbReference type="ChEBI" id="CHEBI:11173"/>
        <dbReference type="ChEBI" id="CHEBI:15378"/>
        <dbReference type="ChEBI" id="CHEBI:16526"/>
        <dbReference type="ChEBI" id="CHEBI:33019"/>
        <dbReference type="ChEBI" id="CHEBI:55437"/>
        <dbReference type="ChEBI" id="CHEBI:58914"/>
        <dbReference type="EC" id="2.5.1.74"/>
    </reaction>
</comment>
<evidence type="ECO:0000256" key="4">
    <source>
        <dbReference type="ARBA" id="ARBA00022679"/>
    </source>
</evidence>
<dbReference type="InterPro" id="IPR000537">
    <property type="entry name" value="UbiA_prenyltransferase"/>
</dbReference>
<keyword evidence="2 8" id="KW-0474">Menaquinone biosynthesis</keyword>
<comment type="similarity">
    <text evidence="8">Belongs to the MenA family. Type 1 subfamily.</text>
</comment>
<dbReference type="PIRSF" id="PIRSF005355">
    <property type="entry name" value="UBIAD1"/>
    <property type="match status" value="1"/>
</dbReference>
<keyword evidence="7 8" id="KW-0472">Membrane</keyword>
<reference evidence="10 11" key="1">
    <citation type="submission" date="2019-04" db="EMBL/GenBank/DDBJ databases">
        <authorList>
            <person name="Hwang J.C."/>
        </authorList>
    </citation>
    <scope>NUCLEOTIDE SEQUENCE [LARGE SCALE GENOMIC DNA]</scope>
    <source>
        <strain evidence="10 11">IMCC35002</strain>
    </source>
</reference>
<dbReference type="HAMAP" id="MF_01937">
    <property type="entry name" value="MenA_1"/>
    <property type="match status" value="1"/>
</dbReference>
<dbReference type="EC" id="2.5.1.74" evidence="8 9"/>
<evidence type="ECO:0000313" key="10">
    <source>
        <dbReference type="EMBL" id="TKB55476.1"/>
    </source>
</evidence>
<feature type="transmembrane region" description="Helical" evidence="8">
    <location>
        <begin position="168"/>
        <end position="187"/>
    </location>
</feature>
<dbReference type="CDD" id="cd13962">
    <property type="entry name" value="PT_UbiA_UBIAD1"/>
    <property type="match status" value="1"/>
</dbReference>
<evidence type="ECO:0000256" key="3">
    <source>
        <dbReference type="ARBA" id="ARBA00022475"/>
    </source>
</evidence>
<evidence type="ECO:0000256" key="9">
    <source>
        <dbReference type="NCBIfam" id="TIGR00751"/>
    </source>
</evidence>
<protein>
    <recommendedName>
        <fullName evidence="8 9">1,4-dihydroxy-2-naphthoate octaprenyltransferase</fullName>
        <shortName evidence="8">DHNA-octaprenyltransferase</shortName>
        <ecNumber evidence="8 9">2.5.1.74</ecNumber>
    </recommendedName>
</protein>
<dbReference type="Gene3D" id="1.10.357.140">
    <property type="entry name" value="UbiA prenyltransferase"/>
    <property type="match status" value="1"/>
</dbReference>
<keyword evidence="4 8" id="KW-0808">Transferase</keyword>
<dbReference type="PANTHER" id="PTHR13929">
    <property type="entry name" value="1,4-DIHYDROXY-2-NAPHTHOATE OCTAPRENYLTRANSFERASE"/>
    <property type="match status" value="1"/>
</dbReference>
<accession>A0A4U1BNZ5</accession>
<evidence type="ECO:0000313" key="11">
    <source>
        <dbReference type="Proteomes" id="UP000305675"/>
    </source>
</evidence>
<dbReference type="InterPro" id="IPR044878">
    <property type="entry name" value="UbiA_sf"/>
</dbReference>
<dbReference type="Pfam" id="PF01040">
    <property type="entry name" value="UbiA"/>
    <property type="match status" value="1"/>
</dbReference>
<comment type="pathway">
    <text evidence="8">Quinol/quinone metabolism; menaquinone biosynthesis; menaquinol from 1,4-dihydroxy-2-naphthoate: step 1/2.</text>
</comment>
<dbReference type="GO" id="GO:0046428">
    <property type="term" value="F:1,4-dihydroxy-2-naphthoate polyprenyltransferase activity"/>
    <property type="evidence" value="ECO:0007669"/>
    <property type="project" value="UniProtKB-UniRule"/>
</dbReference>
<dbReference type="InterPro" id="IPR004657">
    <property type="entry name" value="MenA"/>
</dbReference>
<dbReference type="NCBIfam" id="NF004751">
    <property type="entry name" value="PRK06080.1-3"/>
    <property type="match status" value="1"/>
</dbReference>
<evidence type="ECO:0000256" key="6">
    <source>
        <dbReference type="ARBA" id="ARBA00022989"/>
    </source>
</evidence>
<feature type="transmembrane region" description="Helical" evidence="8">
    <location>
        <begin position="115"/>
        <end position="132"/>
    </location>
</feature>
<keyword evidence="11" id="KW-1185">Reference proteome</keyword>
<comment type="subcellular location">
    <subcellularLocation>
        <location evidence="8">Cell membrane</location>
        <topology evidence="8">Multi-pass membrane protein</topology>
    </subcellularLocation>
    <subcellularLocation>
        <location evidence="1">Membrane</location>
        <topology evidence="1">Multi-pass membrane protein</topology>
    </subcellularLocation>
</comment>
<dbReference type="AlphaFoldDB" id="A0A4U1BNZ5"/>
<keyword evidence="5 8" id="KW-0812">Transmembrane</keyword>
<dbReference type="OrthoDB" id="9767568at2"/>
<evidence type="ECO:0000256" key="5">
    <source>
        <dbReference type="ARBA" id="ARBA00022692"/>
    </source>
</evidence>
<dbReference type="InterPro" id="IPR026046">
    <property type="entry name" value="UBIAD1"/>
</dbReference>
<evidence type="ECO:0000256" key="2">
    <source>
        <dbReference type="ARBA" id="ARBA00022428"/>
    </source>
</evidence>
<feature type="transmembrane region" description="Helical" evidence="8">
    <location>
        <begin position="39"/>
        <end position="57"/>
    </location>
</feature>
<dbReference type="GO" id="GO:0009234">
    <property type="term" value="P:menaquinone biosynthetic process"/>
    <property type="evidence" value="ECO:0007669"/>
    <property type="project" value="UniProtKB-UniRule"/>
</dbReference>
<evidence type="ECO:0000256" key="1">
    <source>
        <dbReference type="ARBA" id="ARBA00004141"/>
    </source>
</evidence>
<feature type="transmembrane region" description="Helical" evidence="8">
    <location>
        <begin position="208"/>
        <end position="227"/>
    </location>
</feature>
<organism evidence="10 11">
    <name type="scientific">Ferrimonas aestuarii</name>
    <dbReference type="NCBI Taxonomy" id="2569539"/>
    <lineage>
        <taxon>Bacteria</taxon>
        <taxon>Pseudomonadati</taxon>
        <taxon>Pseudomonadota</taxon>
        <taxon>Gammaproteobacteria</taxon>
        <taxon>Alteromonadales</taxon>
        <taxon>Ferrimonadaceae</taxon>
        <taxon>Ferrimonas</taxon>
    </lineage>
</organism>
<dbReference type="UniPathway" id="UPA00079">
    <property type="reaction ID" value="UER00168"/>
</dbReference>
<keyword evidence="6 8" id="KW-1133">Transmembrane helix</keyword>
<comment type="function">
    <text evidence="8">Conversion of 1,4-dihydroxy-2-naphthoate (DHNA) to demethylmenaquinone (DMK).</text>
</comment>
<dbReference type="GO" id="GO:0005886">
    <property type="term" value="C:plasma membrane"/>
    <property type="evidence" value="ECO:0007669"/>
    <property type="project" value="UniProtKB-SubCell"/>
</dbReference>
<sequence length="293" mass="30773">MNLKYWIMATRPRTLPAAIGPLLVGNVLAAYHREFDWLIAIASMLCAVMLQIAVNLANDYFDYKSGVDTDERLGPTRVTQQGLLSPTAVRNAMILCLVIAVAIGQYLIYVGGWPIALLALFAVLGALGYSGGPYPLASHGLGELAAFIYFGLVAVVGSYYIQVGDTSVAAWLLGSALGCLNAAIMLVNNTRDHATDVKAHKRTLVVRIGVDASTTLYQAMLATPFLLTCLGWLLGLLPGTTPAACVIAVPLAIGLGKQFAVTTGAALNPLLGKTAMATMAYSGLTAIGLVFAL</sequence>
<dbReference type="PANTHER" id="PTHR13929:SF0">
    <property type="entry name" value="UBIA PRENYLTRANSFERASE DOMAIN-CONTAINING PROTEIN 1"/>
    <property type="match status" value="1"/>
</dbReference>
<name>A0A4U1BNZ5_9GAMM</name>
<dbReference type="EMBL" id="SWCJ01000005">
    <property type="protein sequence ID" value="TKB55476.1"/>
    <property type="molecule type" value="Genomic_DNA"/>
</dbReference>
<keyword evidence="3 8" id="KW-1003">Cell membrane</keyword>
<proteinExistence type="inferred from homology"/>
<dbReference type="NCBIfam" id="TIGR00751">
    <property type="entry name" value="menA"/>
    <property type="match status" value="1"/>
</dbReference>
<evidence type="ECO:0000256" key="7">
    <source>
        <dbReference type="ARBA" id="ARBA00023136"/>
    </source>
</evidence>
<evidence type="ECO:0000256" key="8">
    <source>
        <dbReference type="HAMAP-Rule" id="MF_01937"/>
    </source>
</evidence>
<comment type="caution">
    <text evidence="10">The sequence shown here is derived from an EMBL/GenBank/DDBJ whole genome shotgun (WGS) entry which is preliminary data.</text>
</comment>
<gene>
    <name evidence="8" type="primary">menA</name>
    <name evidence="10" type="ORF">FCL42_09840</name>
</gene>
<dbReference type="GO" id="GO:0042371">
    <property type="term" value="P:vitamin K biosynthetic process"/>
    <property type="evidence" value="ECO:0007669"/>
    <property type="project" value="TreeGrafter"/>
</dbReference>
<feature type="transmembrane region" description="Helical" evidence="8">
    <location>
        <begin position="274"/>
        <end position="292"/>
    </location>
</feature>